<dbReference type="EnsemblMetazoa" id="XM_038021108.1">
    <property type="protein sequence ID" value="XP_037877036.1"/>
    <property type="gene ID" value="LOC105842614"/>
</dbReference>
<dbReference type="AlphaFoldDB" id="A0A8R2M832"/>
<accession>A0A8R2M832</accession>
<name>A0A8R2M832_BOMMO</name>
<feature type="region of interest" description="Disordered" evidence="1">
    <location>
        <begin position="70"/>
        <end position="118"/>
    </location>
</feature>
<feature type="compositionally biased region" description="Polar residues" evidence="1">
    <location>
        <begin position="105"/>
        <end position="118"/>
    </location>
</feature>
<feature type="region of interest" description="Disordered" evidence="1">
    <location>
        <begin position="179"/>
        <end position="201"/>
    </location>
</feature>
<dbReference type="RefSeq" id="XP_062532722.1">
    <property type="nucleotide sequence ID" value="XM_062676738.1"/>
</dbReference>
<dbReference type="PANTHER" id="PTHR47642">
    <property type="entry name" value="ATP-DEPENDENT DNA HELICASE"/>
    <property type="match status" value="1"/>
</dbReference>
<reference evidence="5" key="1">
    <citation type="journal article" date="2008" name="Insect Biochem. Mol. Biol.">
        <title>The genome of a lepidopteran model insect, the silkworm Bombyx mori.</title>
        <authorList>
            <consortium name="International Silkworm Genome Consortium"/>
        </authorList>
    </citation>
    <scope>NUCLEOTIDE SEQUENCE [LARGE SCALE GENOMIC DNA]</scope>
    <source>
        <strain evidence="5">p50T</strain>
    </source>
</reference>
<dbReference type="InterPro" id="IPR025476">
    <property type="entry name" value="Helitron_helicase-like"/>
</dbReference>
<dbReference type="Pfam" id="PF14214">
    <property type="entry name" value="Helitron_like_N"/>
    <property type="match status" value="1"/>
</dbReference>
<dbReference type="RefSeq" id="XP_062532721.1">
    <property type="nucleotide sequence ID" value="XM_062676737.1"/>
</dbReference>
<organism evidence="4 5">
    <name type="scientific">Bombyx mori</name>
    <name type="common">Silk moth</name>
    <dbReference type="NCBI Taxonomy" id="7091"/>
    <lineage>
        <taxon>Eukaryota</taxon>
        <taxon>Metazoa</taxon>
        <taxon>Ecdysozoa</taxon>
        <taxon>Arthropoda</taxon>
        <taxon>Hexapoda</taxon>
        <taxon>Insecta</taxon>
        <taxon>Pterygota</taxon>
        <taxon>Neoptera</taxon>
        <taxon>Endopterygota</taxon>
        <taxon>Lepidoptera</taxon>
        <taxon>Glossata</taxon>
        <taxon>Ditrysia</taxon>
        <taxon>Bombycoidea</taxon>
        <taxon>Bombycidae</taxon>
        <taxon>Bombycinae</taxon>
        <taxon>Bombyx</taxon>
    </lineage>
</organism>
<proteinExistence type="predicted"/>
<evidence type="ECO:0000259" key="3">
    <source>
        <dbReference type="Pfam" id="PF20209"/>
    </source>
</evidence>
<dbReference type="GeneID" id="105842614"/>
<protein>
    <recommendedName>
        <fullName evidence="6">Helitron helicase-like domain-containing protein</fullName>
    </recommendedName>
</protein>
<dbReference type="RefSeq" id="XP_062532720.1">
    <property type="nucleotide sequence ID" value="XM_062676736.1"/>
</dbReference>
<dbReference type="InterPro" id="IPR046700">
    <property type="entry name" value="DUF6570"/>
</dbReference>
<dbReference type="PANTHER" id="PTHR47642:SF5">
    <property type="entry name" value="ATP-DEPENDENT DNA HELICASE"/>
    <property type="match status" value="1"/>
</dbReference>
<reference evidence="4" key="2">
    <citation type="submission" date="2022-06" db="UniProtKB">
        <authorList>
            <consortium name="EnsemblMetazoa"/>
        </authorList>
    </citation>
    <scope>IDENTIFICATION</scope>
    <source>
        <strain evidence="4">p50T (Dazao)</strain>
    </source>
</reference>
<evidence type="ECO:0008006" key="6">
    <source>
        <dbReference type="Google" id="ProtNLM"/>
    </source>
</evidence>
<feature type="compositionally biased region" description="Basic residues" evidence="1">
    <location>
        <begin position="70"/>
        <end position="86"/>
    </location>
</feature>
<evidence type="ECO:0000313" key="5">
    <source>
        <dbReference type="Proteomes" id="UP000005204"/>
    </source>
</evidence>
<feature type="compositionally biased region" description="Basic residues" evidence="1">
    <location>
        <begin position="179"/>
        <end position="195"/>
    </location>
</feature>
<evidence type="ECO:0000256" key="1">
    <source>
        <dbReference type="SAM" id="MobiDB-lite"/>
    </source>
</evidence>
<evidence type="ECO:0000259" key="2">
    <source>
        <dbReference type="Pfam" id="PF14214"/>
    </source>
</evidence>
<dbReference type="Pfam" id="PF20209">
    <property type="entry name" value="DUF6570"/>
    <property type="match status" value="1"/>
</dbReference>
<keyword evidence="5" id="KW-1185">Reference proteome</keyword>
<dbReference type="Proteomes" id="UP000005204">
    <property type="component" value="Unassembled WGS sequence"/>
</dbReference>
<dbReference type="InterPro" id="IPR051055">
    <property type="entry name" value="PIF1_helicase"/>
</dbReference>
<sequence length="989" mass="115163">MMEESTNPEESSNAITIQVDVHHRHYSQLSASIATTSHDCVNEPETTSDLPSIHRDYPKTAAQRMAEYRARKKKETPIVNHRKHKKSDAERAKEYRARKKAKIQSADSIMEESTNPEESSNAITIQVDVHHHHHCSQLSASIATTSHDCVNEPETTSDLPSIHRDYPKTAAQRMAEYRARKKKETPIVNHRKHKKSDAERAKEYRARNKAQIQEHTSQSQNFVESTSIQQSEHETNHLAYTDFHRHHLAHDEFQKKFVRNSFGYVCSVCERLWFKDDLRSASLQHNAILKTIVPHLDIKDVALCNTCVASLNNNSIPVMASYNGFKFPKKPDYLPPLDLVSERLISPRIPFMQIRRLRHVNGQYGIYGQIINVPVSIDSMVRTLPRSLSDDHCINVHIKRKKIHKSSYLHGIINKGTIKIWLQFLLKSPLYTMYDIKIDESFFENNDIDTIPQDEISEHVPIEESLVSQQQTLMWNEEKYLRLAPGEKNLPHSLLFDEHAEELSFPAIYLGQFRTFRDGVRVTPYTMATSELRRSDRRAVTPHHVLYVAMKIMRLRVRDSLTVAFKHIGKDTKITREQIENEDYVNNCIETNFAFLKSIPNSLWYWADKKKNLFAMIRQLGKPTIFLTISANEIGWTDLLQLLYKLKNNGAELSKKDAEELHYLEKVTLINEDSVTCAIYFNKLVNVLLNILQSPKKSPFGKYYVMHYFKRIEFQHRGSPHAHTLLWLANAPNDALGENKMDAISLINHLISISSKEASEHIKLQTHKHSFTCYKRISAHRPQQCRFEAPFLPSRSTEILLPIQQDEIGFNRYLQSYRNIRINLENNDYEDFDSFYQQNNISSDDEYRNILRAGIKRPRVFIKREPSEKWHNPFNPFILNLVKSNMDIQFITEEYSCAQYVAEYVNKTNRGISNLQREIIKCIDEHPEFDVVEITRKLGVEMLNSVEIPNQEAAWYLLREPMSKSSSVIVYIPAMWPEERQKLKKTTKE</sequence>
<dbReference type="KEGG" id="bmor:105842614"/>
<feature type="domain" description="DUF6570" evidence="3">
    <location>
        <begin position="314"/>
        <end position="441"/>
    </location>
</feature>
<dbReference type="RefSeq" id="XP_062532724.1">
    <property type="nucleotide sequence ID" value="XM_062676740.1"/>
</dbReference>
<evidence type="ECO:0000313" key="4">
    <source>
        <dbReference type="EnsemblMetazoa" id="XP_037877036.1"/>
    </source>
</evidence>
<feature type="domain" description="Helitron helicase-like" evidence="2">
    <location>
        <begin position="577"/>
        <end position="726"/>
    </location>
</feature>